<evidence type="ECO:0000256" key="2">
    <source>
        <dbReference type="ARBA" id="ARBA00009387"/>
    </source>
</evidence>
<dbReference type="GO" id="GO:0042597">
    <property type="term" value="C:periplasmic space"/>
    <property type="evidence" value="ECO:0007669"/>
    <property type="project" value="InterPro"/>
</dbReference>
<dbReference type="CDD" id="cd13401">
    <property type="entry name" value="Slt70-like"/>
    <property type="match status" value="1"/>
</dbReference>
<dbReference type="Gene3D" id="1.10.530.10">
    <property type="match status" value="1"/>
</dbReference>
<organism evidence="7 8">
    <name type="scientific">Yoonia rosea</name>
    <dbReference type="NCBI Taxonomy" id="287098"/>
    <lineage>
        <taxon>Bacteria</taxon>
        <taxon>Pseudomonadati</taxon>
        <taxon>Pseudomonadota</taxon>
        <taxon>Alphaproteobacteria</taxon>
        <taxon>Rhodobacterales</taxon>
        <taxon>Paracoccaceae</taxon>
        <taxon>Yoonia</taxon>
    </lineage>
</organism>
<dbReference type="InterPro" id="IPR023346">
    <property type="entry name" value="Lysozyme-like_dom_sf"/>
</dbReference>
<keyword evidence="3 5" id="KW-0732">Signal</keyword>
<dbReference type="AlphaFoldDB" id="A0A1R3X4M2"/>
<evidence type="ECO:0000259" key="6">
    <source>
        <dbReference type="Pfam" id="PF01464"/>
    </source>
</evidence>
<feature type="domain" description="Transglycosylase SLT" evidence="6">
    <location>
        <begin position="488"/>
        <end position="589"/>
    </location>
</feature>
<dbReference type="InterPro" id="IPR008258">
    <property type="entry name" value="Transglycosylase_SLT_dom_1"/>
</dbReference>
<feature type="region of interest" description="Disordered" evidence="4">
    <location>
        <begin position="650"/>
        <end position="671"/>
    </location>
</feature>
<dbReference type="Gene3D" id="1.25.20.10">
    <property type="entry name" value="Bacterial muramidases"/>
    <property type="match status" value="1"/>
</dbReference>
<evidence type="ECO:0000256" key="1">
    <source>
        <dbReference type="ARBA" id="ARBA00007734"/>
    </source>
</evidence>
<name>A0A1R3X4M2_9RHOB</name>
<comment type="similarity">
    <text evidence="1">Belongs to the transglycosylase Slt family.</text>
</comment>
<feature type="signal peptide" evidence="5">
    <location>
        <begin position="1"/>
        <end position="22"/>
    </location>
</feature>
<accession>A0A1R3X4M2</accession>
<sequence length="671" mass="73661">MNVRKFVILSLAYMVATGPVQAQSVDARSIAAIDAAQTDWDVAAEIAQSVGLVTQDTLMWLRLRAGDAPFAAYRDFLNRRADWPGLDRLRAEAELMIDDTMGPAEVVAWFAGEAPQTGEGAVRLGQAHLALGQAEAARDVLRETWITQRLTEDGQAVMLAAFAEELRPFHAARVDALLWRSRAEDATRMLPLLSADQAALAAARIGYMTRANDLPARVAAVPAALRQDPGLAYDRYSWLASRGERTDAVQMLRERSTSAAALGEPFRWSGWRRVLARWEMREGRAEQAYQLASRHYLTEGESYADLEWLAGYLSLTYLGDPTQALTHFQNGLRASSGPISLGRMHYWIGRTHVVKGNVDLAAEAYSAGADHQTSFYGLLASEKVGRALDPSLAGTPVDWADTPVFDDDIVQAALILLASGERGAAFTFFAQLGRTLSANEIATLGAYLTEIDEPFYTLLLGKAAVERGILIPSVYYPIHDMAALDLPAEPALALSIARRESEFNETIGSPVGALGLMQVMPATAEEVSGNLGIPYSRGRLTNDWQYNATLGTHYLAYLEEEFGPSPVIIAAGYNAGPSRPRQWIDERGDPRLLEMDVVDWIEHIPFRETRNYVMRVTESIPVYQARLTGQTGPVRFTELLIGKKPLLRPRARPEPVASNAASDVVRPVARP</sequence>
<reference evidence="8" key="1">
    <citation type="submission" date="2017-01" db="EMBL/GenBank/DDBJ databases">
        <authorList>
            <person name="Varghese N."/>
            <person name="Submissions S."/>
        </authorList>
    </citation>
    <scope>NUCLEOTIDE SEQUENCE [LARGE SCALE GENOMIC DNA]</scope>
    <source>
        <strain evidence="8">DSM 29591</strain>
    </source>
</reference>
<dbReference type="SUPFAM" id="SSF48435">
    <property type="entry name" value="Bacterial muramidases"/>
    <property type="match status" value="1"/>
</dbReference>
<dbReference type="EMBL" id="FTPR01000001">
    <property type="protein sequence ID" value="SIT85565.1"/>
    <property type="molecule type" value="Genomic_DNA"/>
</dbReference>
<evidence type="ECO:0000313" key="7">
    <source>
        <dbReference type="EMBL" id="SIT85565.1"/>
    </source>
</evidence>
<proteinExistence type="inferred from homology"/>
<evidence type="ECO:0000256" key="3">
    <source>
        <dbReference type="ARBA" id="ARBA00022729"/>
    </source>
</evidence>
<evidence type="ECO:0000313" key="8">
    <source>
        <dbReference type="Proteomes" id="UP000186997"/>
    </source>
</evidence>
<dbReference type="STRING" id="287098.SAMN05421665_2091"/>
<evidence type="ECO:0000256" key="4">
    <source>
        <dbReference type="SAM" id="MobiDB-lite"/>
    </source>
</evidence>
<dbReference type="SUPFAM" id="SSF53955">
    <property type="entry name" value="Lysozyme-like"/>
    <property type="match status" value="1"/>
</dbReference>
<gene>
    <name evidence="7" type="ORF">SAMN05421665_2091</name>
</gene>
<dbReference type="PANTHER" id="PTHR37423">
    <property type="entry name" value="SOLUBLE LYTIC MUREIN TRANSGLYCOSYLASE-RELATED"/>
    <property type="match status" value="1"/>
</dbReference>
<dbReference type="InterPro" id="IPR008939">
    <property type="entry name" value="Lytic_TGlycosylase_superhlx_U"/>
</dbReference>
<dbReference type="RefSeq" id="WP_242654373.1">
    <property type="nucleotide sequence ID" value="NZ_FTPR01000001.1"/>
</dbReference>
<evidence type="ECO:0000256" key="5">
    <source>
        <dbReference type="SAM" id="SignalP"/>
    </source>
</evidence>
<dbReference type="Pfam" id="PF01464">
    <property type="entry name" value="SLT"/>
    <property type="match status" value="1"/>
</dbReference>
<feature type="chain" id="PRO_5013226852" evidence="5">
    <location>
        <begin position="23"/>
        <end position="671"/>
    </location>
</feature>
<protein>
    <submittedName>
        <fullName evidence="7">Soluble lytic murein transglycosylase</fullName>
    </submittedName>
</protein>
<comment type="similarity">
    <text evidence="2">Belongs to the virb1 family.</text>
</comment>
<dbReference type="PANTHER" id="PTHR37423:SF2">
    <property type="entry name" value="MEMBRANE-BOUND LYTIC MUREIN TRANSGLYCOSYLASE C"/>
    <property type="match status" value="1"/>
</dbReference>
<dbReference type="GO" id="GO:0004553">
    <property type="term" value="F:hydrolase activity, hydrolyzing O-glycosyl compounds"/>
    <property type="evidence" value="ECO:0007669"/>
    <property type="project" value="InterPro"/>
</dbReference>
<keyword evidence="8" id="KW-1185">Reference proteome</keyword>
<dbReference type="Proteomes" id="UP000186997">
    <property type="component" value="Unassembled WGS sequence"/>
</dbReference>